<dbReference type="Gene3D" id="3.40.50.1240">
    <property type="entry name" value="Phosphoglycerate mutase-like"/>
    <property type="match status" value="1"/>
</dbReference>
<dbReference type="AlphaFoldDB" id="G4M7J6"/>
<reference evidence="1 2" key="1">
    <citation type="submission" date="2011-09" db="EMBL/GenBank/DDBJ databases">
        <authorList>
            <person name="Carlier A."/>
        </authorList>
    </citation>
    <scope>NUCLEOTIDE SEQUENCE [LARGE SCALE GENOMIC DNA]</scope>
    <source>
        <strain evidence="1 2">UZHbot1</strain>
    </source>
</reference>
<dbReference type="BioCyc" id="CBUR1055526:G10QW-2331-MONOMER"/>
<keyword evidence="2" id="KW-1185">Reference proteome</keyword>
<dbReference type="InterPro" id="IPR029033">
    <property type="entry name" value="His_PPase_superfam"/>
</dbReference>
<proteinExistence type="predicted"/>
<reference evidence="1 2" key="2">
    <citation type="submission" date="2011-10" db="EMBL/GenBank/DDBJ databases">
        <title>Draft genome sequence of Candidatus Burkholderia kirkii.</title>
        <authorList>
            <person name="Carlier A.L."/>
            <person name="Eberl L."/>
        </authorList>
    </citation>
    <scope>NUCLEOTIDE SEQUENCE [LARGE SCALE GENOMIC DNA]</scope>
    <source>
        <strain evidence="1 2">UZHbot1</strain>
    </source>
</reference>
<dbReference type="STRING" id="1055526.BKIR_c164_0927"/>
<dbReference type="Pfam" id="PF00300">
    <property type="entry name" value="His_Phos_1"/>
    <property type="match status" value="1"/>
</dbReference>
<dbReference type="Proteomes" id="UP000003511">
    <property type="component" value="Unassembled WGS sequence"/>
</dbReference>
<protein>
    <submittedName>
        <fullName evidence="1">Phosphohistidine phosphatase SixA</fullName>
    </submittedName>
</protein>
<sequence>MRARNAGGKCAANRRARNFLCKQKTEANPHRRRSMNLILWRHAEAEDQASSDLARQLTPRGRKQAQGVAKWLKARVDDDAIFLASPATRTIHTAEAFGDLYSVVDALAPGNDARAVLDAAGWPDGIGETVVVIGHQPTLGRVAALLMTGHETEWSVKKSGIWWFQSRTRGGDGQTVLRAVMSPDLL</sequence>
<evidence type="ECO:0000313" key="2">
    <source>
        <dbReference type="Proteomes" id="UP000003511"/>
    </source>
</evidence>
<comment type="caution">
    <text evidence="1">The sequence shown here is derived from an EMBL/GenBank/DDBJ whole genome shotgun (WGS) entry which is preliminary data.</text>
</comment>
<dbReference type="SUPFAM" id="SSF53254">
    <property type="entry name" value="Phosphoglycerate mutase-like"/>
    <property type="match status" value="1"/>
</dbReference>
<dbReference type="HOGENOM" id="CLU_084603_3_0_4"/>
<name>G4M7J6_9BURK</name>
<dbReference type="CDD" id="cd07067">
    <property type="entry name" value="HP_PGM_like"/>
    <property type="match status" value="1"/>
</dbReference>
<evidence type="ECO:0000313" key="1">
    <source>
        <dbReference type="EMBL" id="CCD37124.1"/>
    </source>
</evidence>
<accession>G4M7J6</accession>
<dbReference type="SMART" id="SM00855">
    <property type="entry name" value="PGAM"/>
    <property type="match status" value="1"/>
</dbReference>
<gene>
    <name evidence="1" type="ORF">BKIR_c164_0927</name>
</gene>
<dbReference type="InterPro" id="IPR013078">
    <property type="entry name" value="His_Pase_superF_clade-1"/>
</dbReference>
<dbReference type="EMBL" id="CAFE01000078">
    <property type="protein sequence ID" value="CCD37124.1"/>
    <property type="molecule type" value="Genomic_DNA"/>
</dbReference>
<organism evidence="1 2">
    <name type="scientific">Candidatus Paraburkholderia kirkii UZHbot1</name>
    <dbReference type="NCBI Taxonomy" id="1055526"/>
    <lineage>
        <taxon>Bacteria</taxon>
        <taxon>Pseudomonadati</taxon>
        <taxon>Pseudomonadota</taxon>
        <taxon>Betaproteobacteria</taxon>
        <taxon>Burkholderiales</taxon>
        <taxon>Burkholderiaceae</taxon>
        <taxon>Paraburkholderia</taxon>
    </lineage>
</organism>